<feature type="compositionally biased region" description="Basic and acidic residues" evidence="1">
    <location>
        <begin position="284"/>
        <end position="337"/>
    </location>
</feature>
<protein>
    <recommendedName>
        <fullName evidence="4">Histone deacetylation protein Rxt3</fullName>
    </recommendedName>
</protein>
<evidence type="ECO:0000313" key="2">
    <source>
        <dbReference type="EMBL" id="GAA0143977.1"/>
    </source>
</evidence>
<dbReference type="InterPro" id="IPR036609">
    <property type="entry name" value="LCCL_sf"/>
</dbReference>
<comment type="caution">
    <text evidence="2">The sequence shown here is derived from an EMBL/GenBank/DDBJ whole genome shotgun (WGS) entry which is preliminary data.</text>
</comment>
<proteinExistence type="predicted"/>
<dbReference type="SUPFAM" id="SSF69848">
    <property type="entry name" value="LCCL domain"/>
    <property type="match status" value="1"/>
</dbReference>
<feature type="compositionally biased region" description="Low complexity" evidence="1">
    <location>
        <begin position="38"/>
        <end position="49"/>
    </location>
</feature>
<dbReference type="Proteomes" id="UP001454036">
    <property type="component" value="Unassembled WGS sequence"/>
</dbReference>
<feature type="compositionally biased region" description="Basic and acidic residues" evidence="1">
    <location>
        <begin position="138"/>
        <end position="170"/>
    </location>
</feature>
<feature type="compositionally biased region" description="Basic and acidic residues" evidence="1">
    <location>
        <begin position="224"/>
        <end position="275"/>
    </location>
</feature>
<accession>A0AAV3NX35</accession>
<organism evidence="2 3">
    <name type="scientific">Lithospermum erythrorhizon</name>
    <name type="common">Purple gromwell</name>
    <name type="synonym">Lithospermum officinale var. erythrorhizon</name>
    <dbReference type="NCBI Taxonomy" id="34254"/>
    <lineage>
        <taxon>Eukaryota</taxon>
        <taxon>Viridiplantae</taxon>
        <taxon>Streptophyta</taxon>
        <taxon>Embryophyta</taxon>
        <taxon>Tracheophyta</taxon>
        <taxon>Spermatophyta</taxon>
        <taxon>Magnoliopsida</taxon>
        <taxon>eudicotyledons</taxon>
        <taxon>Gunneridae</taxon>
        <taxon>Pentapetalae</taxon>
        <taxon>asterids</taxon>
        <taxon>lamiids</taxon>
        <taxon>Boraginales</taxon>
        <taxon>Boraginaceae</taxon>
        <taxon>Boraginoideae</taxon>
        <taxon>Lithospermeae</taxon>
        <taxon>Lithospermum</taxon>
    </lineage>
</organism>
<dbReference type="Pfam" id="PF08642">
    <property type="entry name" value="Rxt3"/>
    <property type="match status" value="1"/>
</dbReference>
<feature type="region of interest" description="Disordered" evidence="1">
    <location>
        <begin position="1"/>
        <end position="100"/>
    </location>
</feature>
<dbReference type="EMBL" id="BAABME010000587">
    <property type="protein sequence ID" value="GAA0143977.1"/>
    <property type="molecule type" value="Genomic_DNA"/>
</dbReference>
<evidence type="ECO:0008006" key="4">
    <source>
        <dbReference type="Google" id="ProtNLM"/>
    </source>
</evidence>
<dbReference type="AlphaFoldDB" id="A0AAV3NX35"/>
<keyword evidence="3" id="KW-1185">Reference proteome</keyword>
<evidence type="ECO:0000256" key="1">
    <source>
        <dbReference type="SAM" id="MobiDB-lite"/>
    </source>
</evidence>
<name>A0AAV3NX35_LITER</name>
<evidence type="ECO:0000313" key="3">
    <source>
        <dbReference type="Proteomes" id="UP001454036"/>
    </source>
</evidence>
<sequence length="817" mass="92661">MSVPPSKRSHEEGGNGSGSFSHMSISKYPHVDSTALPGTGSKLTSSGTTDYHTSHEVAQESRMQKIPRTEVRDPDRKSPLVPMFRTSSSSNDVRSDRPAGIESRMDFKESWNNNRDFKVETKIESRNLHQVAKVEKDRKIDAKTEDNKETNPEKDTYAELKNDVKSDKEGSGLVSSQLNWKDSKDHYWGKSYPDDIVGNVDSRYSSRAIPHGPAEAGKQGSNTEGKEHHEFHEIVGRNKIDLKGDDKVKDKDMKRKEGRHRDWGEVDKERSDRRNTLPLGGSSIEKDVLKDEREAEKWTRERKDMLKDREKPKEIEEIMKKESWRGAEKESPHKESVDISGSHADQDEVVSEQKKQNENLKERKEIDGEVHGERADTHNRFNDKESDEGMDAEGGTGKEKEGTQHRKKMLRPRASPRANRDPHISHSQDIEGYTFILVSYLGLERFSDIILLMWNRRILKDVGCMSGVSTVVYRVGECMEEIIKLWKPESSQADRGSGSSENGPTLEISIPAEHVSATNRQVRGGQLWGTDIYTNDSDLVAVLMHTGYLKLTASPPRTIKELRATIRVLPPQDSYISTLRNNVRSRAWGAGIGCSLRVERCLILKEDGGSIELKPCLAQSSTLEPTLAPVAVERTMTTRAAASNALRQQRFVREVTIQFNLSNEPWLKYSISVVADKGLKKPLFTSSRLKKGEVLYLESHTNRYELCFHEEKTVKTSQALEAECDKFQKLDLQPSSSELKVVDAENAVMYIDVFRWSRCKKFFTGTRMRSIGIPLPLEHVEVLEDNLEWDDIQWSQTGVVIAGKQYNIARAHFLSQN</sequence>
<feature type="region of interest" description="Disordered" evidence="1">
    <location>
        <begin position="203"/>
        <end position="425"/>
    </location>
</feature>
<dbReference type="Gene3D" id="2.170.130.20">
    <property type="entry name" value="LCCL-like domain"/>
    <property type="match status" value="1"/>
</dbReference>
<gene>
    <name evidence="2" type="ORF">LIER_04537</name>
</gene>
<reference evidence="2 3" key="1">
    <citation type="submission" date="2024-01" db="EMBL/GenBank/DDBJ databases">
        <title>The complete chloroplast genome sequence of Lithospermum erythrorhizon: insights into the phylogenetic relationship among Boraginaceae species and the maternal lineages of purple gromwells.</title>
        <authorList>
            <person name="Okada T."/>
            <person name="Watanabe K."/>
        </authorList>
    </citation>
    <scope>NUCLEOTIDE SEQUENCE [LARGE SCALE GENOMIC DNA]</scope>
</reference>
<dbReference type="InterPro" id="IPR013951">
    <property type="entry name" value="Rxt3"/>
</dbReference>
<feature type="compositionally biased region" description="Basic and acidic residues" evidence="1">
    <location>
        <begin position="52"/>
        <end position="78"/>
    </location>
</feature>
<feature type="region of interest" description="Disordered" evidence="1">
    <location>
        <begin position="138"/>
        <end position="174"/>
    </location>
</feature>
<feature type="compositionally biased region" description="Basic and acidic residues" evidence="1">
    <location>
        <begin position="351"/>
        <end position="384"/>
    </location>
</feature>